<keyword evidence="1" id="KW-0732">Signal</keyword>
<organism evidence="2">
    <name type="scientific">Anopheles darlingi</name>
    <name type="common">Mosquito</name>
    <dbReference type="NCBI Taxonomy" id="43151"/>
    <lineage>
        <taxon>Eukaryota</taxon>
        <taxon>Metazoa</taxon>
        <taxon>Ecdysozoa</taxon>
        <taxon>Arthropoda</taxon>
        <taxon>Hexapoda</taxon>
        <taxon>Insecta</taxon>
        <taxon>Pterygota</taxon>
        <taxon>Neoptera</taxon>
        <taxon>Endopterygota</taxon>
        <taxon>Diptera</taxon>
        <taxon>Nematocera</taxon>
        <taxon>Culicoidea</taxon>
        <taxon>Culicidae</taxon>
        <taxon>Anophelinae</taxon>
        <taxon>Anopheles</taxon>
    </lineage>
</organism>
<evidence type="ECO:0000256" key="1">
    <source>
        <dbReference type="SAM" id="SignalP"/>
    </source>
</evidence>
<feature type="chain" id="PRO_5014856904" evidence="1">
    <location>
        <begin position="19"/>
        <end position="96"/>
    </location>
</feature>
<dbReference type="AlphaFoldDB" id="A0A2M4DF59"/>
<protein>
    <submittedName>
        <fullName evidence="2">Putative secreted protein</fullName>
    </submittedName>
</protein>
<name>A0A2M4DF59_ANODA</name>
<evidence type="ECO:0000313" key="2">
    <source>
        <dbReference type="EMBL" id="MBW76222.1"/>
    </source>
</evidence>
<sequence>MYNLLLLIACMFIEHIYSLCGTTARSIELDEIVNKMLTSTPSSINRNRFVSINSDFGLVIGCLHSYHLTLSLGAPYGVRLKWVRNKTFRLSGESLK</sequence>
<feature type="signal peptide" evidence="1">
    <location>
        <begin position="1"/>
        <end position="18"/>
    </location>
</feature>
<accession>A0A2M4DF59</accession>
<dbReference type="EMBL" id="GGFL01012044">
    <property type="protein sequence ID" value="MBW76222.1"/>
    <property type="molecule type" value="Transcribed_RNA"/>
</dbReference>
<reference evidence="2" key="1">
    <citation type="submission" date="2018-01" db="EMBL/GenBank/DDBJ databases">
        <title>An insight into the sialome of Amazonian anophelines.</title>
        <authorList>
            <person name="Ribeiro J.M."/>
            <person name="Scarpassa V."/>
            <person name="Calvo E."/>
        </authorList>
    </citation>
    <scope>NUCLEOTIDE SEQUENCE</scope>
</reference>
<proteinExistence type="predicted"/>